<dbReference type="VEuPathDB" id="VectorBase:ISCI014941"/>
<organism>
    <name type="scientific">Ixodes scapularis</name>
    <name type="common">Black-legged tick</name>
    <name type="synonym">Deer tick</name>
    <dbReference type="NCBI Taxonomy" id="6945"/>
    <lineage>
        <taxon>Eukaryota</taxon>
        <taxon>Metazoa</taxon>
        <taxon>Ecdysozoa</taxon>
        <taxon>Arthropoda</taxon>
        <taxon>Chelicerata</taxon>
        <taxon>Arachnida</taxon>
        <taxon>Acari</taxon>
        <taxon>Parasitiformes</taxon>
        <taxon>Ixodida</taxon>
        <taxon>Ixodoidea</taxon>
        <taxon>Ixodidae</taxon>
        <taxon>Ixodinae</taxon>
        <taxon>Ixodes</taxon>
    </lineage>
</organism>
<evidence type="ECO:0000313" key="2">
    <source>
        <dbReference type="EnsemblMetazoa" id="ISCW014941-PA"/>
    </source>
</evidence>
<dbReference type="InterPro" id="IPR027417">
    <property type="entry name" value="P-loop_NTPase"/>
</dbReference>
<reference evidence="1 3" key="1">
    <citation type="submission" date="2008-03" db="EMBL/GenBank/DDBJ databases">
        <title>Annotation of Ixodes scapularis.</title>
        <authorList>
            <consortium name="Ixodes scapularis Genome Project Consortium"/>
            <person name="Caler E."/>
            <person name="Hannick L.I."/>
            <person name="Bidwell S."/>
            <person name="Joardar V."/>
            <person name="Thiagarajan M."/>
            <person name="Amedeo P."/>
            <person name="Galinsky K.J."/>
            <person name="Schobel S."/>
            <person name="Inman J."/>
            <person name="Hostetler J."/>
            <person name="Miller J."/>
            <person name="Hammond M."/>
            <person name="Megy K."/>
            <person name="Lawson D."/>
            <person name="Kodira C."/>
            <person name="Sutton G."/>
            <person name="Meyer J."/>
            <person name="Hill C.A."/>
            <person name="Birren B."/>
            <person name="Nene V."/>
            <person name="Collins F."/>
            <person name="Alarcon-Chaidez F."/>
            <person name="Wikel S."/>
            <person name="Strausberg R."/>
        </authorList>
    </citation>
    <scope>NUCLEOTIDE SEQUENCE [LARGE SCALE GENOMIC DNA]</scope>
    <source>
        <strain evidence="3">Wikel</strain>
        <strain evidence="1">Wikel colony</strain>
    </source>
</reference>
<sequence length="56" mass="6311">YIIVDEVSTTSSNIVSKVNDRQQQITGKYNKPIGILNVIMCDDLRQLPPARASEMF</sequence>
<dbReference type="AlphaFoldDB" id="B7QGX0"/>
<name>B7QGX0_IXOSC</name>
<feature type="non-terminal residue" evidence="1">
    <location>
        <position position="56"/>
    </location>
</feature>
<reference evidence="2" key="2">
    <citation type="submission" date="2020-05" db="UniProtKB">
        <authorList>
            <consortium name="EnsemblMetazoa"/>
        </authorList>
    </citation>
    <scope>IDENTIFICATION</scope>
    <source>
        <strain evidence="2">wikel</strain>
    </source>
</reference>
<evidence type="ECO:0000313" key="1">
    <source>
        <dbReference type="EMBL" id="EEC18092.1"/>
    </source>
</evidence>
<dbReference type="Proteomes" id="UP000001555">
    <property type="component" value="Unassembled WGS sequence"/>
</dbReference>
<accession>B7QGX0</accession>
<dbReference type="STRING" id="6945.B7QGX0"/>
<evidence type="ECO:0008006" key="4">
    <source>
        <dbReference type="Google" id="ProtNLM"/>
    </source>
</evidence>
<gene>
    <name evidence="1" type="ORF">IscW_ISCW014941</name>
</gene>
<proteinExistence type="predicted"/>
<dbReference type="Gene3D" id="3.40.50.300">
    <property type="entry name" value="P-loop containing nucleotide triphosphate hydrolases"/>
    <property type="match status" value="1"/>
</dbReference>
<dbReference type="EMBL" id="DS935075">
    <property type="protein sequence ID" value="EEC18092.1"/>
    <property type="molecule type" value="Genomic_DNA"/>
</dbReference>
<dbReference type="VEuPathDB" id="VectorBase:ISCW014941"/>
<dbReference type="EnsemblMetazoa" id="ISCW014941-RA">
    <property type="protein sequence ID" value="ISCW014941-PA"/>
    <property type="gene ID" value="ISCW014941"/>
</dbReference>
<evidence type="ECO:0000313" key="3">
    <source>
        <dbReference type="Proteomes" id="UP000001555"/>
    </source>
</evidence>
<keyword evidence="3" id="KW-1185">Reference proteome</keyword>
<dbReference type="EMBL" id="ABJB011079386">
    <property type="status" value="NOT_ANNOTATED_CDS"/>
    <property type="molecule type" value="Genomic_DNA"/>
</dbReference>
<dbReference type="InParanoid" id="B7QGX0"/>
<feature type="non-terminal residue" evidence="1">
    <location>
        <position position="1"/>
    </location>
</feature>
<dbReference type="HOGENOM" id="CLU_3020268_0_0_1"/>
<dbReference type="PaxDb" id="6945-B7QGX0"/>
<protein>
    <recommendedName>
        <fullName evidence="4">ATP-dependent DNA helicase</fullName>
    </recommendedName>
</protein>